<gene>
    <name evidence="1" type="ORF">OWV82_015852</name>
</gene>
<sequence>MHKLILRPPSSSPPLRPSCCFLTSSNSLNLYSFRPYRRFHFLKPCSSLKQSKKQNTLQKRNAPSNVPQSLGWFFNPKSGDDDDGGGNDKIDKNDGSGGLEGETAVKGTILAGVLLVGVVGGFGAVGYVYKDQINAFLNQFSGFIEGYGPAGYALFVAVYAGLEILAIPAIPLTMSAGLLFGSVIGTIIVSISGTVAASVAFLIARYFARERILKLVEGNKKFLAIDKAIGENGFRVVTLLRLSPLLPFSLGNYLYGLTSVKFVPYVLGSWLGMLPGTWAYVSAGAFGRAIIQEESEIGLPGAGGNGQLLTLGLGLLFTALAAAYVTRLAKDAVKDIE</sequence>
<accession>A0ACC1XR39</accession>
<organism evidence="1 2">
    <name type="scientific">Melia azedarach</name>
    <name type="common">Chinaberry tree</name>
    <dbReference type="NCBI Taxonomy" id="155640"/>
    <lineage>
        <taxon>Eukaryota</taxon>
        <taxon>Viridiplantae</taxon>
        <taxon>Streptophyta</taxon>
        <taxon>Embryophyta</taxon>
        <taxon>Tracheophyta</taxon>
        <taxon>Spermatophyta</taxon>
        <taxon>Magnoliopsida</taxon>
        <taxon>eudicotyledons</taxon>
        <taxon>Gunneridae</taxon>
        <taxon>Pentapetalae</taxon>
        <taxon>rosids</taxon>
        <taxon>malvids</taxon>
        <taxon>Sapindales</taxon>
        <taxon>Meliaceae</taxon>
        <taxon>Melia</taxon>
    </lineage>
</organism>
<evidence type="ECO:0000313" key="2">
    <source>
        <dbReference type="Proteomes" id="UP001164539"/>
    </source>
</evidence>
<reference evidence="1 2" key="1">
    <citation type="journal article" date="2023" name="Science">
        <title>Complex scaffold remodeling in plant triterpene biosynthesis.</title>
        <authorList>
            <person name="De La Pena R."/>
            <person name="Hodgson H."/>
            <person name="Liu J.C."/>
            <person name="Stephenson M.J."/>
            <person name="Martin A.C."/>
            <person name="Owen C."/>
            <person name="Harkess A."/>
            <person name="Leebens-Mack J."/>
            <person name="Jimenez L.E."/>
            <person name="Osbourn A."/>
            <person name="Sattely E.S."/>
        </authorList>
    </citation>
    <scope>NUCLEOTIDE SEQUENCE [LARGE SCALE GENOMIC DNA]</scope>
    <source>
        <strain evidence="2">cv. JPN11</strain>
        <tissue evidence="1">Leaf</tissue>
    </source>
</reference>
<evidence type="ECO:0000313" key="1">
    <source>
        <dbReference type="EMBL" id="KAJ4713808.1"/>
    </source>
</evidence>
<keyword evidence="2" id="KW-1185">Reference proteome</keyword>
<dbReference type="EMBL" id="CM051401">
    <property type="protein sequence ID" value="KAJ4713808.1"/>
    <property type="molecule type" value="Genomic_DNA"/>
</dbReference>
<protein>
    <submittedName>
        <fullName evidence="1">Uncharacterized protein</fullName>
    </submittedName>
</protein>
<comment type="caution">
    <text evidence="1">The sequence shown here is derived from an EMBL/GenBank/DDBJ whole genome shotgun (WGS) entry which is preliminary data.</text>
</comment>
<name>A0ACC1XR39_MELAZ</name>
<proteinExistence type="predicted"/>
<dbReference type="Proteomes" id="UP001164539">
    <property type="component" value="Chromosome 8"/>
</dbReference>